<evidence type="ECO:0000259" key="1">
    <source>
        <dbReference type="Pfam" id="PF21056"/>
    </source>
</evidence>
<protein>
    <recommendedName>
        <fullName evidence="1">ZSWIM1/3 RNaseH-like domain-containing protein</fullName>
    </recommendedName>
</protein>
<keyword evidence="3" id="KW-1185">Reference proteome</keyword>
<organism evidence="2 3">
    <name type="scientific">Diversispora epigaea</name>
    <dbReference type="NCBI Taxonomy" id="1348612"/>
    <lineage>
        <taxon>Eukaryota</taxon>
        <taxon>Fungi</taxon>
        <taxon>Fungi incertae sedis</taxon>
        <taxon>Mucoromycota</taxon>
        <taxon>Glomeromycotina</taxon>
        <taxon>Glomeromycetes</taxon>
        <taxon>Diversisporales</taxon>
        <taxon>Diversisporaceae</taxon>
        <taxon>Diversispora</taxon>
    </lineage>
</organism>
<evidence type="ECO:0000313" key="2">
    <source>
        <dbReference type="EMBL" id="RHZ51439.1"/>
    </source>
</evidence>
<dbReference type="AlphaFoldDB" id="A0A397GME8"/>
<dbReference type="OrthoDB" id="5330842at2759"/>
<feature type="domain" description="ZSWIM1/3 RNaseH-like" evidence="1">
    <location>
        <begin position="643"/>
        <end position="748"/>
    </location>
</feature>
<dbReference type="EMBL" id="PQFF01000417">
    <property type="protein sequence ID" value="RHZ51439.1"/>
    <property type="molecule type" value="Genomic_DNA"/>
</dbReference>
<accession>A0A397GME8</accession>
<dbReference type="STRING" id="1348612.A0A397GME8"/>
<dbReference type="Proteomes" id="UP000266861">
    <property type="component" value="Unassembled WGS sequence"/>
</dbReference>
<sequence>MSNNKIVHFTSDEKRALLFNIKNTLEISEEEFDNSWWPLVSNVWTQFNSCKLNNGDSWKVFTCRFTKHRESSTRKENIPIKKQRTTMIRPANICHAKIKVICMTSKKLIQIERYNNTPDHTHTLIESDRLKRSTAVRTLVMQEAIKNYPPVAIVKAVKEYANNELDLGESVKDLKRKEVANIKYKLHGPLETHLVGNIELESDILETISYLKNQEYYCERYYISQKSTYGIVFAHPKQLKKLHQYGWLTLIDSTHKTNKHDWRLFTLYIRDSYNCWDVGAHFFVSNEDSDTIAEALKIIRNICKNWIPGYVLMDQSNIEANSIKKVFPGLKAGENECRIILCTVHIVRTWIAKIYEKKTREIMIGAMHKRTKIGCEQFIQNAIQQFSVSAVCNFIKRNYMKNSHKWALWAQQHSPLLLQVTSTNALESYHNEKRALLFNIKNTLEISEEEFDNSWWPLVSNVWTQFNSCKLNNGDSWKVFTCRFTKHRESSTRKENIPIKKQRTTMIRPANICHAKIKVICMTSKKLIQIERYNNTPDHTHTLIESDRLKRSTAVRTLVMQEAIKNYPPVAIVKAVKEYANNELDLGESVKDLKRKEVANIKYKLHGPLETHLVGNIELESDILETISYLKNQEYYCERYYISQKSTYRIVFAHPKQLKKLHQYGWLTLIDSTHKTNKHDWRLFTLYIRDSYNCWDVGAHFFVSNEDSDTIAEALKIIRNICKNWIPGYVLMDQSNIEANSIKKVFPGLKAGENECRIILCTVHIVRTWIAKIYEKKTREIMIGAMHKRTKIGCEQFIQNAIQQFSVSAVCNFIKRNYMKNSHKWALWARQHSPLLLQVTSTNALESYHSELKRTTSFLYGLIGLFEENGFEIYEQRELVIEEIPIQTDAEKKIENRRHTVNELTERVRNKYWSAEEIGASQAEIFVNNTKKKSPSTKKKTPCKKEYSPPSTVEVVNNIVLQVRMSGSQIET</sequence>
<evidence type="ECO:0000313" key="3">
    <source>
        <dbReference type="Proteomes" id="UP000266861"/>
    </source>
</evidence>
<gene>
    <name evidence="2" type="ORF">Glove_478g118</name>
</gene>
<comment type="caution">
    <text evidence="2">The sequence shown here is derived from an EMBL/GenBank/DDBJ whole genome shotgun (WGS) entry which is preliminary data.</text>
</comment>
<dbReference type="Pfam" id="PF21056">
    <property type="entry name" value="ZSWIM1-3_RNaseH-like"/>
    <property type="match status" value="2"/>
</dbReference>
<dbReference type="PANTHER" id="PTHR47456:SF6">
    <property type="entry name" value="SI:DKEY-31C13.1"/>
    <property type="match status" value="1"/>
</dbReference>
<dbReference type="InterPro" id="IPR048324">
    <property type="entry name" value="ZSWIM1-3_RNaseH-like"/>
</dbReference>
<dbReference type="PANTHER" id="PTHR47456">
    <property type="entry name" value="PHD-TYPE DOMAIN-CONTAINING PROTEIN"/>
    <property type="match status" value="1"/>
</dbReference>
<proteinExistence type="predicted"/>
<name>A0A397GME8_9GLOM</name>
<feature type="domain" description="ZSWIM1/3 RNaseH-like" evidence="1">
    <location>
        <begin position="224"/>
        <end position="329"/>
    </location>
</feature>
<reference evidence="2 3" key="1">
    <citation type="submission" date="2018-08" db="EMBL/GenBank/DDBJ databases">
        <title>Genome and evolution of the arbuscular mycorrhizal fungus Diversispora epigaea (formerly Glomus versiforme) and its bacterial endosymbionts.</title>
        <authorList>
            <person name="Sun X."/>
            <person name="Fei Z."/>
            <person name="Harrison M."/>
        </authorList>
    </citation>
    <scope>NUCLEOTIDE SEQUENCE [LARGE SCALE GENOMIC DNA]</scope>
    <source>
        <strain evidence="2 3">IT104</strain>
    </source>
</reference>